<dbReference type="ExpressionAtlas" id="A0A1D6I245">
    <property type="expression patterns" value="baseline and differential"/>
</dbReference>
<feature type="domain" description="NAD(P)-binding" evidence="1">
    <location>
        <begin position="15"/>
        <end position="70"/>
    </location>
</feature>
<dbReference type="Gene3D" id="3.40.50.720">
    <property type="entry name" value="NAD(P)-binding Rossmann-like Domain"/>
    <property type="match status" value="1"/>
</dbReference>
<dbReference type="PANTHER" id="PTHR43725">
    <property type="entry name" value="UDP-GLUCOSE 4-EPIMERASE"/>
    <property type="match status" value="1"/>
</dbReference>
<dbReference type="InterPro" id="IPR016040">
    <property type="entry name" value="NAD(P)-bd_dom"/>
</dbReference>
<evidence type="ECO:0000259" key="1">
    <source>
        <dbReference type="Pfam" id="PF16363"/>
    </source>
</evidence>
<accession>A0A1D6I245</accession>
<dbReference type="Pfam" id="PF16363">
    <property type="entry name" value="GDP_Man_Dehyd"/>
    <property type="match status" value="1"/>
</dbReference>
<sequence length="106" mass="11490">MSVAKEAGPSSRAVLVTGGAGYIGSHAVLQLLTAGFRVVVVDSLANSSELVIRRLRSLAVEHAKNLAFHKVIIPISTPQRDRSLRVAVWVTRVDLCFCDIYTQSTQ</sequence>
<gene>
    <name evidence="2" type="ORF">ZEAMMB73_Zm00001d020094</name>
</gene>
<dbReference type="STRING" id="4577.A0A1D6I245"/>
<protein>
    <recommendedName>
        <fullName evidence="1">NAD(P)-binding domain-containing protein</fullName>
    </recommendedName>
</protein>
<reference evidence="2" key="1">
    <citation type="submission" date="2015-12" db="EMBL/GenBank/DDBJ databases">
        <title>Update maize B73 reference genome by single molecule sequencing technologies.</title>
        <authorList>
            <consortium name="Maize Genome Sequencing Project"/>
            <person name="Ware D."/>
        </authorList>
    </citation>
    <scope>NUCLEOTIDE SEQUENCE [LARGE SCALE GENOMIC DNA]</scope>
    <source>
        <tissue evidence="2">Seedling</tissue>
    </source>
</reference>
<dbReference type="InterPro" id="IPR036291">
    <property type="entry name" value="NAD(P)-bd_dom_sf"/>
</dbReference>
<dbReference type="SUPFAM" id="SSF51735">
    <property type="entry name" value="NAD(P)-binding Rossmann-fold domains"/>
    <property type="match status" value="1"/>
</dbReference>
<proteinExistence type="predicted"/>
<organism evidence="2">
    <name type="scientific">Zea mays</name>
    <name type="common">Maize</name>
    <dbReference type="NCBI Taxonomy" id="4577"/>
    <lineage>
        <taxon>Eukaryota</taxon>
        <taxon>Viridiplantae</taxon>
        <taxon>Streptophyta</taxon>
        <taxon>Embryophyta</taxon>
        <taxon>Tracheophyta</taxon>
        <taxon>Spermatophyta</taxon>
        <taxon>Magnoliopsida</taxon>
        <taxon>Liliopsida</taxon>
        <taxon>Poales</taxon>
        <taxon>Poaceae</taxon>
        <taxon>PACMAD clade</taxon>
        <taxon>Panicoideae</taxon>
        <taxon>Andropogonodae</taxon>
        <taxon>Andropogoneae</taxon>
        <taxon>Tripsacinae</taxon>
        <taxon>Zea</taxon>
    </lineage>
</organism>
<dbReference type="PANTHER" id="PTHR43725:SF1">
    <property type="entry name" value="UDP-GLUCOSE 4-EPIMERASE 4"/>
    <property type="match status" value="1"/>
</dbReference>
<dbReference type="SMR" id="A0A1D6I245"/>
<dbReference type="EMBL" id="CM007650">
    <property type="protein sequence ID" value="ONM54269.1"/>
    <property type="molecule type" value="Genomic_DNA"/>
</dbReference>
<dbReference type="AlphaFoldDB" id="A0A1D6I245"/>
<evidence type="ECO:0000313" key="2">
    <source>
        <dbReference type="EMBL" id="ONM54269.1"/>
    </source>
</evidence>
<dbReference type="InParanoid" id="A0A1D6I245"/>
<name>A0A1D6I245_MAIZE</name>